<gene>
    <name evidence="4" type="primary">Trim39_15</name>
    <name evidence="4" type="ORF">GTO95_0005016</name>
</gene>
<dbReference type="InterPro" id="IPR001870">
    <property type="entry name" value="B30.2/SPRY"/>
</dbReference>
<dbReference type="InterPro" id="IPR050143">
    <property type="entry name" value="TRIM/RBCC"/>
</dbReference>
<proteinExistence type="predicted"/>
<dbReference type="InterPro" id="IPR013320">
    <property type="entry name" value="ConA-like_dom_sf"/>
</dbReference>
<protein>
    <submittedName>
        <fullName evidence="4">TRI39 ligase</fullName>
    </submittedName>
</protein>
<dbReference type="InterPro" id="IPR043136">
    <property type="entry name" value="B30.2/SPRY_sf"/>
</dbReference>
<dbReference type="FunFam" id="2.60.120.920:FF:000004">
    <property type="entry name" value="Butyrophilin subfamily 1 member A1"/>
    <property type="match status" value="1"/>
</dbReference>
<keyword evidence="4" id="KW-0436">Ligase</keyword>
<feature type="coiled-coil region" evidence="1">
    <location>
        <begin position="55"/>
        <end position="118"/>
    </location>
</feature>
<evidence type="ECO:0000256" key="1">
    <source>
        <dbReference type="SAM" id="Coils"/>
    </source>
</evidence>
<dbReference type="InterPro" id="IPR003877">
    <property type="entry name" value="SPRY_dom"/>
</dbReference>
<dbReference type="SMART" id="SM00589">
    <property type="entry name" value="PRY"/>
    <property type="match status" value="1"/>
</dbReference>
<dbReference type="PANTHER" id="PTHR24103">
    <property type="entry name" value="E3 UBIQUITIN-PROTEIN LIGASE TRIM"/>
    <property type="match status" value="1"/>
</dbReference>
<dbReference type="PRINTS" id="PR01407">
    <property type="entry name" value="BUTYPHLNCDUF"/>
</dbReference>
<dbReference type="Proteomes" id="UP000736164">
    <property type="component" value="Unassembled WGS sequence"/>
</dbReference>
<feature type="compositionally biased region" description="Basic residues" evidence="2">
    <location>
        <begin position="20"/>
        <end position="30"/>
    </location>
</feature>
<reference evidence="4" key="1">
    <citation type="journal article" date="2021" name="Cell">
        <title>Tracing the genetic footprints of vertebrate landing in non-teleost ray-finned fishes.</title>
        <authorList>
            <person name="Bi X."/>
            <person name="Wang K."/>
            <person name="Yang L."/>
            <person name="Pan H."/>
            <person name="Jiang H."/>
            <person name="Wei Q."/>
            <person name="Fang M."/>
            <person name="Yu H."/>
            <person name="Zhu C."/>
            <person name="Cai Y."/>
            <person name="He Y."/>
            <person name="Gan X."/>
            <person name="Zeng H."/>
            <person name="Yu D."/>
            <person name="Zhu Y."/>
            <person name="Jiang H."/>
            <person name="Qiu Q."/>
            <person name="Yang H."/>
            <person name="Zhang Y.E."/>
            <person name="Wang W."/>
            <person name="Zhu M."/>
            <person name="He S."/>
            <person name="Zhang G."/>
        </authorList>
    </citation>
    <scope>NUCLEOTIDE SEQUENCE</scope>
    <source>
        <strain evidence="4">Allg_001</strain>
    </source>
</reference>
<evidence type="ECO:0000259" key="3">
    <source>
        <dbReference type="PROSITE" id="PS50188"/>
    </source>
</evidence>
<dbReference type="SMART" id="SM00449">
    <property type="entry name" value="SPRY"/>
    <property type="match status" value="1"/>
</dbReference>
<dbReference type="Pfam" id="PF13765">
    <property type="entry name" value="PRY"/>
    <property type="match status" value="1"/>
</dbReference>
<accession>A0A8J7T8A5</accession>
<dbReference type="InterPro" id="IPR006574">
    <property type="entry name" value="PRY"/>
</dbReference>
<name>A0A8J7T8A5_ATRSP</name>
<feature type="non-terminal residue" evidence="4">
    <location>
        <position position="1"/>
    </location>
</feature>
<feature type="domain" description="B30.2/SPRY" evidence="3">
    <location>
        <begin position="117"/>
        <end position="310"/>
    </location>
</feature>
<feature type="region of interest" description="Disordered" evidence="2">
    <location>
        <begin position="1"/>
        <end position="37"/>
    </location>
</feature>
<sequence>MGGFSSRNKSPEETINLVEKKKKNGRHKGRKECESPEETINLVEKKKKNGRHKGRKECERRIAELEQQNKELRDENMSRIEELEKLKKELCDEKMSRIEELEKLKKELCDEKKIKEDLGKKYHKLYIAVRRAMGVDVTLDEDTMNPYLRVSEDGRELRWTEQRQTLRDTPKRFDEYPCVLGNRLPVEMRRGCYWEVEVGNKKFWELGVARDSVCRKGQLSLSPGAGFWVLSLWNGKLTALTDPETPLDTDVPTRVGIYVDYEEEKVSFYNAVDGSDIYTFKEKIDRNVQPFFSPGNNDKDPVCITQPSGA</sequence>
<dbReference type="InterPro" id="IPR003879">
    <property type="entry name" value="Butyrophylin_SPRY"/>
</dbReference>
<evidence type="ECO:0000256" key="2">
    <source>
        <dbReference type="SAM" id="MobiDB-lite"/>
    </source>
</evidence>
<dbReference type="PROSITE" id="PS50188">
    <property type="entry name" value="B302_SPRY"/>
    <property type="match status" value="1"/>
</dbReference>
<dbReference type="Pfam" id="PF00622">
    <property type="entry name" value="SPRY"/>
    <property type="match status" value="1"/>
</dbReference>
<dbReference type="AlphaFoldDB" id="A0A8J7T8A5"/>
<dbReference type="EMBL" id="JAAWVO010013911">
    <property type="protein sequence ID" value="MBN3314014.1"/>
    <property type="molecule type" value="Genomic_DNA"/>
</dbReference>
<comment type="caution">
    <text evidence="4">The sequence shown here is derived from an EMBL/GenBank/DDBJ whole genome shotgun (WGS) entry which is preliminary data.</text>
</comment>
<dbReference type="GO" id="GO:0016874">
    <property type="term" value="F:ligase activity"/>
    <property type="evidence" value="ECO:0007669"/>
    <property type="project" value="UniProtKB-KW"/>
</dbReference>
<evidence type="ECO:0000313" key="5">
    <source>
        <dbReference type="Proteomes" id="UP000736164"/>
    </source>
</evidence>
<feature type="non-terminal residue" evidence="4">
    <location>
        <position position="310"/>
    </location>
</feature>
<dbReference type="SUPFAM" id="SSF49899">
    <property type="entry name" value="Concanavalin A-like lectins/glucanases"/>
    <property type="match status" value="1"/>
</dbReference>
<organism evidence="4 5">
    <name type="scientific">Atractosteus spatula</name>
    <name type="common">Alligator gar</name>
    <name type="synonym">Lepisosteus spatula</name>
    <dbReference type="NCBI Taxonomy" id="7917"/>
    <lineage>
        <taxon>Eukaryota</taxon>
        <taxon>Metazoa</taxon>
        <taxon>Chordata</taxon>
        <taxon>Craniata</taxon>
        <taxon>Vertebrata</taxon>
        <taxon>Euteleostomi</taxon>
        <taxon>Actinopterygii</taxon>
        <taxon>Neopterygii</taxon>
        <taxon>Holostei</taxon>
        <taxon>Semionotiformes</taxon>
        <taxon>Lepisosteidae</taxon>
        <taxon>Atractosteus</taxon>
    </lineage>
</organism>
<dbReference type="Gene3D" id="2.60.120.920">
    <property type="match status" value="1"/>
</dbReference>
<evidence type="ECO:0000313" key="4">
    <source>
        <dbReference type="EMBL" id="MBN3314014.1"/>
    </source>
</evidence>
<keyword evidence="1" id="KW-0175">Coiled coil</keyword>
<keyword evidence="5" id="KW-1185">Reference proteome</keyword>